<proteinExistence type="predicted"/>
<evidence type="ECO:0000313" key="1">
    <source>
        <dbReference type="EMBL" id="SES44297.1"/>
    </source>
</evidence>
<dbReference type="RefSeq" id="WP_074759263.1">
    <property type="nucleotide sequence ID" value="NZ_FOGJ01000062.1"/>
</dbReference>
<dbReference type="AlphaFoldDB" id="A0A1H9XEL6"/>
<gene>
    <name evidence="1" type="ORF">SAMN04487884_1624</name>
</gene>
<evidence type="ECO:0000313" key="2">
    <source>
        <dbReference type="Proteomes" id="UP000182584"/>
    </source>
</evidence>
<protein>
    <submittedName>
        <fullName evidence="1">Uncharacterized protein</fullName>
    </submittedName>
</protein>
<organism evidence="1 2">
    <name type="scientific">Butyrivibrio fibrisolvens</name>
    <dbReference type="NCBI Taxonomy" id="831"/>
    <lineage>
        <taxon>Bacteria</taxon>
        <taxon>Bacillati</taxon>
        <taxon>Bacillota</taxon>
        <taxon>Clostridia</taxon>
        <taxon>Lachnospirales</taxon>
        <taxon>Lachnospiraceae</taxon>
        <taxon>Butyrivibrio</taxon>
    </lineage>
</organism>
<accession>A0A1H9XEL6</accession>
<dbReference type="OrthoDB" id="9864722at2"/>
<name>A0A1H9XEL6_BUTFI</name>
<dbReference type="Proteomes" id="UP000182584">
    <property type="component" value="Unassembled WGS sequence"/>
</dbReference>
<dbReference type="EMBL" id="FOGJ01000062">
    <property type="protein sequence ID" value="SES44297.1"/>
    <property type="molecule type" value="Genomic_DNA"/>
</dbReference>
<reference evidence="1 2" key="1">
    <citation type="submission" date="2016-10" db="EMBL/GenBank/DDBJ databases">
        <authorList>
            <person name="de Groot N.N."/>
        </authorList>
    </citation>
    <scope>NUCLEOTIDE SEQUENCE [LARGE SCALE GENOMIC DNA]</scope>
    <source>
        <strain evidence="1 2">AR40</strain>
    </source>
</reference>
<sequence length="100" mass="11442">MPLKPTTKSRIKDGFTSLYEEHKKHTDCDWIFDDVRDDIEKAIKNKISLSKIVAVIANASNYSVGDKQIKITTAKLAKWLKTNGIRRTIHRKKTAQKKSS</sequence>